<evidence type="ECO:0000313" key="1">
    <source>
        <dbReference type="EMBL" id="MFC6671846.1"/>
    </source>
</evidence>
<dbReference type="Proteomes" id="UP001596422">
    <property type="component" value="Unassembled WGS sequence"/>
</dbReference>
<dbReference type="EMBL" id="JBHSWE010000001">
    <property type="protein sequence ID" value="MFC6671846.1"/>
    <property type="molecule type" value="Genomic_DNA"/>
</dbReference>
<organism evidence="1 2">
    <name type="scientific">Marinobacterium aestuariivivens</name>
    <dbReference type="NCBI Taxonomy" id="1698799"/>
    <lineage>
        <taxon>Bacteria</taxon>
        <taxon>Pseudomonadati</taxon>
        <taxon>Pseudomonadota</taxon>
        <taxon>Gammaproteobacteria</taxon>
        <taxon>Oceanospirillales</taxon>
        <taxon>Oceanospirillaceae</taxon>
        <taxon>Marinobacterium</taxon>
    </lineage>
</organism>
<gene>
    <name evidence="1" type="ORF">ACFQDL_18575</name>
</gene>
<accession>A0ABW2A2X7</accession>
<protein>
    <recommendedName>
        <fullName evidence="3">DNA (cytosine-5-)-methyltransferase</fullName>
    </recommendedName>
</protein>
<proteinExistence type="predicted"/>
<keyword evidence="2" id="KW-1185">Reference proteome</keyword>
<evidence type="ECO:0000313" key="2">
    <source>
        <dbReference type="Proteomes" id="UP001596422"/>
    </source>
</evidence>
<evidence type="ECO:0008006" key="3">
    <source>
        <dbReference type="Google" id="ProtNLM"/>
    </source>
</evidence>
<dbReference type="InterPro" id="IPR029063">
    <property type="entry name" value="SAM-dependent_MTases_sf"/>
</dbReference>
<sequence>MSSTKIVDLFAGPGGLGEGFSSLENAFEIAVSAEMDTHARATLRLRAFFRLLKANRPEHLGDYFAFCNGKAPVPYSEHTEDLWVLSGEEARQIKLGSPKGNDELEEQINKAGLGNSDQDWVLIGGPLAKHIH</sequence>
<comment type="caution">
    <text evidence="1">The sequence shown here is derived from an EMBL/GenBank/DDBJ whole genome shotgun (WGS) entry which is preliminary data.</text>
</comment>
<dbReference type="Gene3D" id="3.40.50.150">
    <property type="entry name" value="Vaccinia Virus protein VP39"/>
    <property type="match status" value="1"/>
</dbReference>
<reference evidence="2" key="1">
    <citation type="journal article" date="2019" name="Int. J. Syst. Evol. Microbiol.">
        <title>The Global Catalogue of Microorganisms (GCM) 10K type strain sequencing project: providing services to taxonomists for standard genome sequencing and annotation.</title>
        <authorList>
            <consortium name="The Broad Institute Genomics Platform"/>
            <consortium name="The Broad Institute Genome Sequencing Center for Infectious Disease"/>
            <person name="Wu L."/>
            <person name="Ma J."/>
        </authorList>
    </citation>
    <scope>NUCLEOTIDE SEQUENCE [LARGE SCALE GENOMIC DNA]</scope>
    <source>
        <strain evidence="2">NBRC 111756</strain>
    </source>
</reference>
<dbReference type="SUPFAM" id="SSF53335">
    <property type="entry name" value="S-adenosyl-L-methionine-dependent methyltransferases"/>
    <property type="match status" value="1"/>
</dbReference>
<dbReference type="RefSeq" id="WP_379910329.1">
    <property type="nucleotide sequence ID" value="NZ_JBHSWE010000001.1"/>
</dbReference>
<name>A0ABW2A2X7_9GAMM</name>